<proteinExistence type="predicted"/>
<dbReference type="EMBL" id="SGWZ01000001">
    <property type="protein sequence ID" value="RZS73146.1"/>
    <property type="molecule type" value="Genomic_DNA"/>
</dbReference>
<organism evidence="1 2">
    <name type="scientific">Kerstersia gyiorum</name>
    <dbReference type="NCBI Taxonomy" id="206506"/>
    <lineage>
        <taxon>Bacteria</taxon>
        <taxon>Pseudomonadati</taxon>
        <taxon>Pseudomonadota</taxon>
        <taxon>Betaproteobacteria</taxon>
        <taxon>Burkholderiales</taxon>
        <taxon>Alcaligenaceae</taxon>
        <taxon>Kerstersia</taxon>
    </lineage>
</organism>
<sequence>MSATTPIHIIQPASGIAGAPWIWHGDTFGDPGQPAFILIASNARIAFTEALKVPDRFDIAAQTTLLAKAAAHAANGLLHPDDAAAWTLFCNSGFAALPAGYQVAARSWQADSLGQAEAQEMILTTDGAHIAFEDVFKLWDRFTPEARQTIEERARDSFQQGLMHPNDARVWLAHVDGGDR</sequence>
<evidence type="ECO:0000313" key="2">
    <source>
        <dbReference type="Proteomes" id="UP000292039"/>
    </source>
</evidence>
<reference evidence="1 2" key="1">
    <citation type="submission" date="2019-02" db="EMBL/GenBank/DDBJ databases">
        <title>Genomic Encyclopedia of Type Strains, Phase IV (KMG-IV): sequencing the most valuable type-strain genomes for metagenomic binning, comparative biology and taxonomic classification.</title>
        <authorList>
            <person name="Goeker M."/>
        </authorList>
    </citation>
    <scope>NUCLEOTIDE SEQUENCE [LARGE SCALE GENOMIC DNA]</scope>
    <source>
        <strain evidence="1 2">DSM 16618</strain>
    </source>
</reference>
<dbReference type="Proteomes" id="UP000292039">
    <property type="component" value="Unassembled WGS sequence"/>
</dbReference>
<dbReference type="RefSeq" id="WP_130486385.1">
    <property type="nucleotide sequence ID" value="NZ_CBCSEB010000003.1"/>
</dbReference>
<name>A0A4Q7N0N4_9BURK</name>
<evidence type="ECO:0000313" key="1">
    <source>
        <dbReference type="EMBL" id="RZS73146.1"/>
    </source>
</evidence>
<accession>A0A4Q7N0N4</accession>
<gene>
    <name evidence="1" type="ORF">EV679_0334</name>
</gene>
<protein>
    <submittedName>
        <fullName evidence="1">Uncharacterized protein</fullName>
    </submittedName>
</protein>
<comment type="caution">
    <text evidence="1">The sequence shown here is derived from an EMBL/GenBank/DDBJ whole genome shotgun (WGS) entry which is preliminary data.</text>
</comment>
<dbReference type="AlphaFoldDB" id="A0A4Q7N0N4"/>